<feature type="signal peptide" evidence="2">
    <location>
        <begin position="1"/>
        <end position="17"/>
    </location>
</feature>
<gene>
    <name evidence="3" type="ORF">M0811_02770</name>
</gene>
<accession>A0A9Q0L745</accession>
<evidence type="ECO:0000256" key="2">
    <source>
        <dbReference type="SAM" id="SignalP"/>
    </source>
</evidence>
<evidence type="ECO:0000313" key="3">
    <source>
        <dbReference type="EMBL" id="KAJ5067582.1"/>
    </source>
</evidence>
<keyword evidence="1" id="KW-1133">Transmembrane helix</keyword>
<dbReference type="OrthoDB" id="10344996at2759"/>
<feature type="transmembrane region" description="Helical" evidence="1">
    <location>
        <begin position="212"/>
        <end position="235"/>
    </location>
</feature>
<keyword evidence="1" id="KW-0472">Membrane</keyword>
<protein>
    <submittedName>
        <fullName evidence="3">Uncharacterized protein</fullName>
    </submittedName>
</protein>
<keyword evidence="2" id="KW-0732">Signal</keyword>
<feature type="chain" id="PRO_5040467284" evidence="2">
    <location>
        <begin position="18"/>
        <end position="257"/>
    </location>
</feature>
<reference evidence="3" key="1">
    <citation type="submission" date="2022-10" db="EMBL/GenBank/DDBJ databases">
        <title>Novel sulphate-reducing endosymbionts in the free-living metamonad Anaeramoeba.</title>
        <authorList>
            <person name="Jerlstrom-Hultqvist J."/>
            <person name="Cepicka I."/>
            <person name="Gallot-Lavallee L."/>
            <person name="Salas-Leiva D."/>
            <person name="Curtis B.A."/>
            <person name="Zahonova K."/>
            <person name="Pipaliya S."/>
            <person name="Dacks J."/>
            <person name="Roger A.J."/>
        </authorList>
    </citation>
    <scope>NUCLEOTIDE SEQUENCE</scope>
    <source>
        <strain evidence="3">BMAN</strain>
    </source>
</reference>
<name>A0A9Q0L745_ANAIG</name>
<sequence>MFYFFFFSFFFFNYIFANLCYYSNGIGPLAGNCEGPIQRIEAKRKDFSNINHGCSIDQMFFNSGNNQIKCGNCIPGSNGNWRVNGTPSIFSHLVVKYLESTPQNIIKTKIASITATSPSVFCKLNQYCSESAECVDLKDHPLYNHFCDPNIQDSCGFEGLQCIDSKCKICKTIRSHFNDLIVRNQAMQTVWCVAGRYTTNKWIIMFQDPQKFFFFLLGLIYIYFLLKWIGFWKWIKTKIQNRKKRKNGYFQLRTPSF</sequence>
<keyword evidence="1" id="KW-0812">Transmembrane</keyword>
<dbReference type="EMBL" id="JAPDFW010000125">
    <property type="protein sequence ID" value="KAJ5067582.1"/>
    <property type="molecule type" value="Genomic_DNA"/>
</dbReference>
<proteinExistence type="predicted"/>
<evidence type="ECO:0000313" key="4">
    <source>
        <dbReference type="Proteomes" id="UP001149090"/>
    </source>
</evidence>
<keyword evidence="4" id="KW-1185">Reference proteome</keyword>
<dbReference type="OMA" id="INEYCTE"/>
<evidence type="ECO:0000256" key="1">
    <source>
        <dbReference type="SAM" id="Phobius"/>
    </source>
</evidence>
<dbReference type="Proteomes" id="UP001149090">
    <property type="component" value="Unassembled WGS sequence"/>
</dbReference>
<dbReference type="AlphaFoldDB" id="A0A9Q0L745"/>
<comment type="caution">
    <text evidence="3">The sequence shown here is derived from an EMBL/GenBank/DDBJ whole genome shotgun (WGS) entry which is preliminary data.</text>
</comment>
<organism evidence="3 4">
    <name type="scientific">Anaeramoeba ignava</name>
    <name type="common">Anaerobic marine amoeba</name>
    <dbReference type="NCBI Taxonomy" id="1746090"/>
    <lineage>
        <taxon>Eukaryota</taxon>
        <taxon>Metamonada</taxon>
        <taxon>Anaeramoebidae</taxon>
        <taxon>Anaeramoeba</taxon>
    </lineage>
</organism>